<name>A0A1E3H7A9_9HYPH</name>
<dbReference type="EMBL" id="MCRJ01000005">
    <property type="protein sequence ID" value="ODN72219.1"/>
    <property type="molecule type" value="Genomic_DNA"/>
</dbReference>
<dbReference type="Pfam" id="PF00126">
    <property type="entry name" value="HTH_1"/>
    <property type="match status" value="1"/>
</dbReference>
<evidence type="ECO:0000259" key="2">
    <source>
        <dbReference type="Pfam" id="PF00126"/>
    </source>
</evidence>
<dbReference type="Gene3D" id="1.10.10.10">
    <property type="entry name" value="Winged helix-like DNA-binding domain superfamily/Winged helix DNA-binding domain"/>
    <property type="match status" value="1"/>
</dbReference>
<dbReference type="InterPro" id="IPR036388">
    <property type="entry name" value="WH-like_DNA-bd_sf"/>
</dbReference>
<feature type="domain" description="HTH lysR-type" evidence="2">
    <location>
        <begin position="49"/>
        <end position="109"/>
    </location>
</feature>
<dbReference type="GO" id="GO:0003700">
    <property type="term" value="F:DNA-binding transcription factor activity"/>
    <property type="evidence" value="ECO:0007669"/>
    <property type="project" value="InterPro"/>
</dbReference>
<dbReference type="InterPro" id="IPR000847">
    <property type="entry name" value="LysR_HTH_N"/>
</dbReference>
<organism evidence="3 4">
    <name type="scientific">Methylobrevis pamukkalensis</name>
    <dbReference type="NCBI Taxonomy" id="1439726"/>
    <lineage>
        <taxon>Bacteria</taxon>
        <taxon>Pseudomonadati</taxon>
        <taxon>Pseudomonadota</taxon>
        <taxon>Alphaproteobacteria</taxon>
        <taxon>Hyphomicrobiales</taxon>
        <taxon>Pleomorphomonadaceae</taxon>
        <taxon>Methylobrevis</taxon>
    </lineage>
</organism>
<proteinExistence type="predicted"/>
<protein>
    <submittedName>
        <fullName evidence="3">Molybdenum-pterin-binding protein MopA</fullName>
    </submittedName>
</protein>
<comment type="caution">
    <text evidence="3">The sequence shown here is derived from an EMBL/GenBank/DDBJ whole genome shotgun (WGS) entry which is preliminary data.</text>
</comment>
<dbReference type="Proteomes" id="UP000094622">
    <property type="component" value="Unassembled WGS sequence"/>
</dbReference>
<dbReference type="InterPro" id="IPR051815">
    <property type="entry name" value="Molybdate_resp_trans_reg"/>
</dbReference>
<evidence type="ECO:0000313" key="4">
    <source>
        <dbReference type="Proteomes" id="UP000094622"/>
    </source>
</evidence>
<accession>A0A1E3H7A9</accession>
<reference evidence="3 4" key="1">
    <citation type="submission" date="2016-07" db="EMBL/GenBank/DDBJ databases">
        <title>Draft Genome Sequence of Methylobrevis pamukkalensis PK2.</title>
        <authorList>
            <person name="Vasilenko O.V."/>
            <person name="Doronina N.V."/>
            <person name="Shmareva M.N."/>
            <person name="Tarlachkov S.V."/>
            <person name="Mustakhimov I."/>
            <person name="Trotsenko Y.A."/>
        </authorList>
    </citation>
    <scope>NUCLEOTIDE SEQUENCE [LARGE SCALE GENOMIC DNA]</scope>
    <source>
        <strain evidence="3 4">PK2</strain>
    </source>
</reference>
<dbReference type="SUPFAM" id="SSF46785">
    <property type="entry name" value="Winged helix' DNA-binding domain"/>
    <property type="match status" value="1"/>
</dbReference>
<dbReference type="PANTHER" id="PTHR30432:SF1">
    <property type="entry name" value="DNA-BINDING TRANSCRIPTIONAL DUAL REGULATOR MODE"/>
    <property type="match status" value="1"/>
</dbReference>
<gene>
    <name evidence="3" type="primary">mopA</name>
    <name evidence="3" type="ORF">A6302_00408</name>
</gene>
<sequence length="151" mass="15610">MVGSGGSSRGRRLPVRSAQEAPLSAAPDTPRLHLRIELAPGRRLGPGKIALMEAIAAHGSISAAGRAMDMSYRRAWQLVEEINALFGKPLVDSKVGGRRGGGASLTPAGLVVVARYRAIERAAGDLTRQHLDALAAELPTGGPGDDGDASL</sequence>
<feature type="region of interest" description="Disordered" evidence="1">
    <location>
        <begin position="1"/>
        <end position="26"/>
    </location>
</feature>
<dbReference type="PANTHER" id="PTHR30432">
    <property type="entry name" value="TRANSCRIPTIONAL REGULATOR MODE"/>
    <property type="match status" value="1"/>
</dbReference>
<dbReference type="AlphaFoldDB" id="A0A1E3H7A9"/>
<evidence type="ECO:0000256" key="1">
    <source>
        <dbReference type="SAM" id="MobiDB-lite"/>
    </source>
</evidence>
<dbReference type="InterPro" id="IPR036390">
    <property type="entry name" value="WH_DNA-bd_sf"/>
</dbReference>
<dbReference type="PATRIC" id="fig|1439726.3.peg.430"/>
<keyword evidence="4" id="KW-1185">Reference proteome</keyword>
<evidence type="ECO:0000313" key="3">
    <source>
        <dbReference type="EMBL" id="ODN72219.1"/>
    </source>
</evidence>